<dbReference type="SUPFAM" id="SSF52540">
    <property type="entry name" value="P-loop containing nucleoside triphosphate hydrolases"/>
    <property type="match status" value="1"/>
</dbReference>
<evidence type="ECO:0000256" key="2">
    <source>
        <dbReference type="ARBA" id="ARBA00022801"/>
    </source>
</evidence>
<keyword evidence="4" id="KW-0067">ATP-binding</keyword>
<dbReference type="PROSITE" id="PS51194">
    <property type="entry name" value="HELICASE_CTER"/>
    <property type="match status" value="1"/>
</dbReference>
<dbReference type="InterPro" id="IPR027417">
    <property type="entry name" value="P-loop_NTPase"/>
</dbReference>
<evidence type="ECO:0000256" key="4">
    <source>
        <dbReference type="ARBA" id="ARBA00022840"/>
    </source>
</evidence>
<keyword evidence="1" id="KW-0547">Nucleotide-binding</keyword>
<evidence type="ECO:0000313" key="8">
    <source>
        <dbReference type="Proteomes" id="UP000185860"/>
    </source>
</evidence>
<dbReference type="EMBL" id="MRCE01000018">
    <property type="protein sequence ID" value="OKH36023.1"/>
    <property type="molecule type" value="Genomic_DNA"/>
</dbReference>
<accession>A0A1U7IGB0</accession>
<dbReference type="Pfam" id="PF01844">
    <property type="entry name" value="HNH"/>
    <property type="match status" value="1"/>
</dbReference>
<dbReference type="CDD" id="cd00085">
    <property type="entry name" value="HNHc"/>
    <property type="match status" value="1"/>
</dbReference>
<evidence type="ECO:0000259" key="5">
    <source>
        <dbReference type="PROSITE" id="PS51192"/>
    </source>
</evidence>
<protein>
    <recommendedName>
        <fullName evidence="9">Helicase</fullName>
    </recommendedName>
</protein>
<comment type="caution">
    <text evidence="7">The sequence shown here is derived from an EMBL/GenBank/DDBJ whole genome shotgun (WGS) entry which is preliminary data.</text>
</comment>
<evidence type="ECO:0000313" key="7">
    <source>
        <dbReference type="EMBL" id="OKH36023.1"/>
    </source>
</evidence>
<dbReference type="PROSITE" id="PS51192">
    <property type="entry name" value="HELICASE_ATP_BIND_1"/>
    <property type="match status" value="1"/>
</dbReference>
<keyword evidence="3" id="KW-0347">Helicase</keyword>
<dbReference type="InterPro" id="IPR006935">
    <property type="entry name" value="Helicase/UvrB_N"/>
</dbReference>
<evidence type="ECO:0000256" key="1">
    <source>
        <dbReference type="ARBA" id="ARBA00022741"/>
    </source>
</evidence>
<dbReference type="GO" id="GO:0004386">
    <property type="term" value="F:helicase activity"/>
    <property type="evidence" value="ECO:0007669"/>
    <property type="project" value="UniProtKB-KW"/>
</dbReference>
<evidence type="ECO:0000259" key="6">
    <source>
        <dbReference type="PROSITE" id="PS51194"/>
    </source>
</evidence>
<dbReference type="InterPro" id="IPR050615">
    <property type="entry name" value="ATP-dep_DNA_Helicase"/>
</dbReference>
<dbReference type="GO" id="GO:0016787">
    <property type="term" value="F:hydrolase activity"/>
    <property type="evidence" value="ECO:0007669"/>
    <property type="project" value="UniProtKB-KW"/>
</dbReference>
<dbReference type="Pfam" id="PF04851">
    <property type="entry name" value="ResIII"/>
    <property type="match status" value="1"/>
</dbReference>
<dbReference type="OrthoDB" id="9802848at2"/>
<dbReference type="GO" id="GO:0008270">
    <property type="term" value="F:zinc ion binding"/>
    <property type="evidence" value="ECO:0007669"/>
    <property type="project" value="InterPro"/>
</dbReference>
<evidence type="ECO:0008006" key="9">
    <source>
        <dbReference type="Google" id="ProtNLM"/>
    </source>
</evidence>
<dbReference type="SMART" id="SM00490">
    <property type="entry name" value="HELICc"/>
    <property type="match status" value="1"/>
</dbReference>
<dbReference type="InterPro" id="IPR003615">
    <property type="entry name" value="HNH_nuc"/>
</dbReference>
<dbReference type="Gene3D" id="3.40.50.300">
    <property type="entry name" value="P-loop containing nucleotide triphosphate hydrolases"/>
    <property type="match status" value="2"/>
</dbReference>
<dbReference type="SMART" id="SM00487">
    <property type="entry name" value="DEXDc"/>
    <property type="match status" value="1"/>
</dbReference>
<dbReference type="PANTHER" id="PTHR11274:SF0">
    <property type="entry name" value="GENERAL TRANSCRIPTION AND DNA REPAIR FACTOR IIH HELICASE SUBUNIT XPB"/>
    <property type="match status" value="1"/>
</dbReference>
<dbReference type="Proteomes" id="UP000185860">
    <property type="component" value="Unassembled WGS sequence"/>
</dbReference>
<reference evidence="7 8" key="1">
    <citation type="submission" date="2016-11" db="EMBL/GenBank/DDBJ databases">
        <title>Draft Genome Sequences of Nine Cyanobacterial Strains from Diverse Habitats.</title>
        <authorList>
            <person name="Zhu T."/>
            <person name="Hou S."/>
            <person name="Lu X."/>
            <person name="Hess W.R."/>
        </authorList>
    </citation>
    <scope>NUCLEOTIDE SEQUENCE [LARGE SCALE GENOMIC DNA]</scope>
    <source>
        <strain evidence="7 8">IAM M-71</strain>
    </source>
</reference>
<dbReference type="SMART" id="SM00507">
    <property type="entry name" value="HNHc"/>
    <property type="match status" value="1"/>
</dbReference>
<feature type="domain" description="Helicase ATP-binding" evidence="5">
    <location>
        <begin position="43"/>
        <end position="224"/>
    </location>
</feature>
<evidence type="ECO:0000256" key="3">
    <source>
        <dbReference type="ARBA" id="ARBA00022806"/>
    </source>
</evidence>
<dbReference type="PANTHER" id="PTHR11274">
    <property type="entry name" value="RAD25/XP-B DNA REPAIR HELICASE"/>
    <property type="match status" value="1"/>
</dbReference>
<dbReference type="Pfam" id="PF00271">
    <property type="entry name" value="Helicase_C"/>
    <property type="match status" value="1"/>
</dbReference>
<feature type="domain" description="Helicase C-terminal" evidence="6">
    <location>
        <begin position="271"/>
        <end position="477"/>
    </location>
</feature>
<dbReference type="InterPro" id="IPR002711">
    <property type="entry name" value="HNH"/>
</dbReference>
<dbReference type="AlphaFoldDB" id="A0A1U7IGB0"/>
<dbReference type="STRING" id="454136.NIES2119_18690"/>
<dbReference type="InterPro" id="IPR014001">
    <property type="entry name" value="Helicase_ATP-bd"/>
</dbReference>
<dbReference type="GO" id="GO:0005524">
    <property type="term" value="F:ATP binding"/>
    <property type="evidence" value="ECO:0007669"/>
    <property type="project" value="UniProtKB-KW"/>
</dbReference>
<keyword evidence="2" id="KW-0378">Hydrolase</keyword>
<dbReference type="RefSeq" id="WP_073595018.1">
    <property type="nucleotide sequence ID" value="NZ_MRCE01000018.1"/>
</dbReference>
<organism evidence="7 8">
    <name type="scientific">[Phormidium ambiguum] IAM M-71</name>
    <dbReference type="NCBI Taxonomy" id="454136"/>
    <lineage>
        <taxon>Bacteria</taxon>
        <taxon>Bacillati</taxon>
        <taxon>Cyanobacteriota</taxon>
        <taxon>Cyanophyceae</taxon>
        <taxon>Oscillatoriophycideae</taxon>
        <taxon>Aerosakkonematales</taxon>
        <taxon>Aerosakkonemataceae</taxon>
        <taxon>Floridanema</taxon>
    </lineage>
</organism>
<proteinExistence type="predicted"/>
<name>A0A1U7IGB0_9CYAN</name>
<gene>
    <name evidence="7" type="ORF">NIES2119_18690</name>
</gene>
<sequence length="838" mass="97826">MLQQTDRHFLRIYDLTKAQKHPRQPAAHQEEALKKLSQWFNQAQPQPQHKGGILVLPTGGGKTFTADRFLCTDPLPNGYKVLWLAHTHHLLEQAFYSLESEVKQIHQLNPQKRQLKVRVVSGTKGHFRPCQIEPDDDIVVCTLQTVTRAQTNELKQLKAFLKAAGDKLFVIFDEAHHSPAASYYQFINNLRKNHPKMYLLGLTATPFYTDQKKSGRLKDLFPQDILYQVSPEKLMAVGILAKPVFNSYKTVFTPEFDENKYKQWVRNYQDLPEDIITKLAENHDRNSFIARTYAENKERYGKTIIFADRWFQCEQLREFLEQQKKGIKVGTIYSHIEADSGSADAKNKFNQDGNSKVLEAFRKNELDVLINVRMLTEGTDVPNVDTVFLTRQTTSKILLTQMVGRALRGQKFGGTEQAYIVSFIDDWQQSINWAEYDPLEETLIIDEEVTDIIERKAMQLISVDLVRQLIKQMNSEFNINPGSFLAFIPIGWYRVEFETSIQGNDDIEAVNSLVMVFENERESYQEFIEDLKQENLDDFAEPDIKFESKISVLESWENLYFDAEVHIGGDLLKNIFYIVRHMALNDKQPPDWFDFELRKEHDLDQIAQDYINKKLGPLDTIESLKHEYAKKDRYWQIIYHSFRFFKYQYDACVNWILLGNEEVDPVLDKRQPPVIELSDAVKKEVKERDSYRCLCCGEDSRNVLVIDHIIPRYHGGTHSLDNLQTLCRKCNNLKSINTIDFRKYQPPSKKQISTFPQMEKLIKEAAGNVQEWKQLLRRNINFFYQCNSVKSIIKRKCTSKPTLSICLEDGIDRTWVKPHIQELTQKASSIREWEIFIK</sequence>
<dbReference type="GO" id="GO:0004519">
    <property type="term" value="F:endonuclease activity"/>
    <property type="evidence" value="ECO:0007669"/>
    <property type="project" value="InterPro"/>
</dbReference>
<dbReference type="InterPro" id="IPR001650">
    <property type="entry name" value="Helicase_C-like"/>
</dbReference>
<dbReference type="GO" id="GO:0003677">
    <property type="term" value="F:DNA binding"/>
    <property type="evidence" value="ECO:0007669"/>
    <property type="project" value="InterPro"/>
</dbReference>
<dbReference type="Gene3D" id="1.10.30.50">
    <property type="match status" value="1"/>
</dbReference>